<dbReference type="InParanoid" id="A0A1X7T552"/>
<protein>
    <submittedName>
        <fullName evidence="1">Uncharacterized protein</fullName>
    </submittedName>
</protein>
<dbReference type="EnsemblMetazoa" id="Aqu2.1.09382_001">
    <property type="protein sequence ID" value="Aqu2.1.09382_001"/>
    <property type="gene ID" value="Aqu2.1.09382"/>
</dbReference>
<organism evidence="1">
    <name type="scientific">Amphimedon queenslandica</name>
    <name type="common">Sponge</name>
    <dbReference type="NCBI Taxonomy" id="400682"/>
    <lineage>
        <taxon>Eukaryota</taxon>
        <taxon>Metazoa</taxon>
        <taxon>Porifera</taxon>
        <taxon>Demospongiae</taxon>
        <taxon>Heteroscleromorpha</taxon>
        <taxon>Haplosclerida</taxon>
        <taxon>Niphatidae</taxon>
        <taxon>Amphimedon</taxon>
    </lineage>
</organism>
<accession>A0A1X7T552</accession>
<proteinExistence type="predicted"/>
<evidence type="ECO:0000313" key="1">
    <source>
        <dbReference type="EnsemblMetazoa" id="Aqu2.1.09382_001"/>
    </source>
</evidence>
<dbReference type="OrthoDB" id="416437at2759"/>
<reference evidence="1" key="1">
    <citation type="submission" date="2017-05" db="UniProtKB">
        <authorList>
            <consortium name="EnsemblMetazoa"/>
        </authorList>
    </citation>
    <scope>IDENTIFICATION</scope>
</reference>
<name>A0A1X7T552_AMPQE</name>
<dbReference type="AlphaFoldDB" id="A0A1X7T552"/>
<sequence length="158" mass="18417">VLQGDVLSKVEQNCVKKNQTCGEPHYRIFLGIENCPVVGIHRPEEVCSFIQDRIICHILDIRDSCINDVENSLKLCKRNEKEVRVNNYNPLLLKLWHANMDLQYIAERSLSLREYVTVYVTEAEKNHALDLWDEVSSCNNMYSRLLKISQKLLRAKEV</sequence>